<feature type="region of interest" description="Disordered" evidence="3">
    <location>
        <begin position="313"/>
        <end position="344"/>
    </location>
</feature>
<comment type="subcellular location">
    <subcellularLocation>
        <location evidence="1">Secreted</location>
    </subcellularLocation>
</comment>
<name>A0A6J4KE02_9CYAN</name>
<dbReference type="InterPro" id="IPR001343">
    <property type="entry name" value="Hemolysn_Ca-bd"/>
</dbReference>
<proteinExistence type="predicted"/>
<dbReference type="GO" id="GO:0005576">
    <property type="term" value="C:extracellular region"/>
    <property type="evidence" value="ECO:0007669"/>
    <property type="project" value="UniProtKB-SubCell"/>
</dbReference>
<gene>
    <name evidence="4" type="ORF">AVDCRST_MAG84-259</name>
</gene>
<dbReference type="InterPro" id="IPR011049">
    <property type="entry name" value="Serralysin-like_metalloprot_C"/>
</dbReference>
<dbReference type="GO" id="GO:0005509">
    <property type="term" value="F:calcium ion binding"/>
    <property type="evidence" value="ECO:0007669"/>
    <property type="project" value="InterPro"/>
</dbReference>
<organism evidence="4">
    <name type="scientific">uncultured Microcoleus sp</name>
    <dbReference type="NCBI Taxonomy" id="259945"/>
    <lineage>
        <taxon>Bacteria</taxon>
        <taxon>Bacillati</taxon>
        <taxon>Cyanobacteriota</taxon>
        <taxon>Cyanophyceae</taxon>
        <taxon>Oscillatoriophycideae</taxon>
        <taxon>Oscillatoriales</taxon>
        <taxon>Microcoleaceae</taxon>
        <taxon>Microcoleus</taxon>
        <taxon>environmental samples</taxon>
    </lineage>
</organism>
<dbReference type="AlphaFoldDB" id="A0A6J4KE02"/>
<dbReference type="PANTHER" id="PTHR38340:SF1">
    <property type="entry name" value="S-LAYER PROTEIN"/>
    <property type="match status" value="1"/>
</dbReference>
<dbReference type="PANTHER" id="PTHR38340">
    <property type="entry name" value="S-LAYER PROTEIN"/>
    <property type="match status" value="1"/>
</dbReference>
<evidence type="ECO:0000313" key="4">
    <source>
        <dbReference type="EMBL" id="CAA9303147.1"/>
    </source>
</evidence>
<reference evidence="4" key="1">
    <citation type="submission" date="2020-02" db="EMBL/GenBank/DDBJ databases">
        <authorList>
            <person name="Meier V. D."/>
        </authorList>
    </citation>
    <scope>NUCLEOTIDE SEQUENCE</scope>
    <source>
        <strain evidence="4">AVDCRST_MAG84</strain>
    </source>
</reference>
<evidence type="ECO:0000256" key="3">
    <source>
        <dbReference type="SAM" id="MobiDB-lite"/>
    </source>
</evidence>
<dbReference type="SUPFAM" id="SSF53474">
    <property type="entry name" value="alpha/beta-Hydrolases"/>
    <property type="match status" value="1"/>
</dbReference>
<evidence type="ECO:0000256" key="1">
    <source>
        <dbReference type="ARBA" id="ARBA00004613"/>
    </source>
</evidence>
<dbReference type="Gene3D" id="2.150.10.10">
    <property type="entry name" value="Serralysin-like metalloprotease, C-terminal"/>
    <property type="match status" value="1"/>
</dbReference>
<dbReference type="SUPFAM" id="SSF51120">
    <property type="entry name" value="beta-Roll"/>
    <property type="match status" value="1"/>
</dbReference>
<dbReference type="InterPro" id="IPR050557">
    <property type="entry name" value="RTX_toxin/Mannuronan_C5-epim"/>
</dbReference>
<evidence type="ECO:0000256" key="2">
    <source>
        <dbReference type="ARBA" id="ARBA00022525"/>
    </source>
</evidence>
<dbReference type="PRINTS" id="PR00313">
    <property type="entry name" value="CABNDNGRPT"/>
</dbReference>
<dbReference type="Gene3D" id="3.40.50.1820">
    <property type="entry name" value="alpha/beta hydrolase"/>
    <property type="match status" value="1"/>
</dbReference>
<accession>A0A6J4KE02</accession>
<dbReference type="InterPro" id="IPR029058">
    <property type="entry name" value="AB_hydrolase_fold"/>
</dbReference>
<sequence>MSASPAVYEALAKSIVFLNQKPNAQNEVSRFLDTNGYYIDRIFDDQETGFYAIGFGSSNPENPPALVFKGTDFIDGDAIFSDSRDIGLPEFEKNKDNIKNWLTEIGQNTGKNPNKLLPDVIGHSWGGAVAQIVATEYTSLTGDIFTFNSPGVSASTFNTFRRNLSRAGNKKVTHYIVSGDFVSLFGEAFIPGKVFIQSFTDPSINPLTVLAKHRTENLLTTPPVGFLQRQISVEQLNSPEFAYNNDSDFNEFIGAMNFALPNVSVAIRTRAGAESLRTAPEFSFVQLIRQMQYGLAPLQPNYLLGDARNNTATGGPGEDTVIGNGGNDTLRGNRGNDSITGGDGDDFLYGGRDNDYFEGGDGNDLVSGELGNDFLIGGAGRDRFVLESGGGADVILDFQDGEDLITLSRGLTFPQIRVTQGVDGALITIPITGEILATLRGVVASDITRVDFV</sequence>
<dbReference type="Pfam" id="PF00353">
    <property type="entry name" value="HemolysinCabind"/>
    <property type="match status" value="1"/>
</dbReference>
<keyword evidence="2" id="KW-0964">Secreted</keyword>
<protein>
    <submittedName>
        <fullName evidence="4">Hemolysin-type calcium-binding region</fullName>
    </submittedName>
</protein>
<dbReference type="EMBL" id="CADCTZ010000035">
    <property type="protein sequence ID" value="CAA9303147.1"/>
    <property type="molecule type" value="Genomic_DNA"/>
</dbReference>